<dbReference type="KEGG" id="cvn:111104955"/>
<proteinExistence type="predicted"/>
<dbReference type="AlphaFoldDB" id="A0A8B8AUH6"/>
<accession>A0A8B8AUH6</accession>
<evidence type="ECO:0000259" key="4">
    <source>
        <dbReference type="PROSITE" id="PS51393"/>
    </source>
</evidence>
<dbReference type="PROSITE" id="PS51393">
    <property type="entry name" value="LIPOXYGENASE_3"/>
    <property type="match status" value="1"/>
</dbReference>
<keyword evidence="1" id="KW-0479">Metal-binding</keyword>
<feature type="domain" description="Lipoxygenase" evidence="4">
    <location>
        <begin position="133"/>
        <end position="577"/>
    </location>
</feature>
<dbReference type="GeneID" id="111104955"/>
<dbReference type="GO" id="GO:0034440">
    <property type="term" value="P:lipid oxidation"/>
    <property type="evidence" value="ECO:0007669"/>
    <property type="project" value="InterPro"/>
</dbReference>
<dbReference type="GO" id="GO:0046872">
    <property type="term" value="F:metal ion binding"/>
    <property type="evidence" value="ECO:0007669"/>
    <property type="project" value="UniProtKB-KW"/>
</dbReference>
<protein>
    <submittedName>
        <fullName evidence="6">Allene oxide synthase-lipoxygenase protein-like</fullName>
    </submittedName>
</protein>
<evidence type="ECO:0000313" key="6">
    <source>
        <dbReference type="RefSeq" id="XP_022294840.1"/>
    </source>
</evidence>
<dbReference type="Proteomes" id="UP000694844">
    <property type="component" value="Chromosome 7"/>
</dbReference>
<dbReference type="OrthoDB" id="407298at2759"/>
<dbReference type="PRINTS" id="PR00087">
    <property type="entry name" value="LIPOXYGENASE"/>
</dbReference>
<keyword evidence="2" id="KW-0223">Dioxygenase</keyword>
<keyword evidence="5" id="KW-1185">Reference proteome</keyword>
<dbReference type="Gene3D" id="1.20.245.10">
    <property type="entry name" value="Lipoxygenase-1, Domain 5"/>
    <property type="match status" value="1"/>
</dbReference>
<dbReference type="InterPro" id="IPR013819">
    <property type="entry name" value="LipOase_C"/>
</dbReference>
<dbReference type="InterPro" id="IPR036226">
    <property type="entry name" value="LipOase_C_sf"/>
</dbReference>
<dbReference type="RefSeq" id="XP_022294840.1">
    <property type="nucleotide sequence ID" value="XM_022439132.1"/>
</dbReference>
<evidence type="ECO:0000256" key="1">
    <source>
        <dbReference type="ARBA" id="ARBA00022723"/>
    </source>
</evidence>
<evidence type="ECO:0000256" key="3">
    <source>
        <dbReference type="ARBA" id="ARBA00023002"/>
    </source>
</evidence>
<sequence>MGCAQSVFLPQNDPKPAKRAANLLKAQMKYQMEQKTFGLNAQEQELVNIVNIPPMLRKIPKEEKWGCCDLCHFACQNCCCGIYQGCMGSGEMTIQEMIEYFDSSVVLSKPEGYKVWRDQAVGMEGQTKLQQAQADHWFAWQRLNGVTRNLIKRVKIIIPPQFQQVEHFIENNHPYLGKRTIAQCIQEKHLFSVDLTNFVTAGELPAVAPIAPIALFVIFNNRLMPVAMQLVQGGQVYTPENLSIWIEARMWFNMMEAHYHESITHFGFTHLLMDGVSVCMHRFLSDRHPIYKLLHPHFHYMHFINELALSKLVEPGGFVDRDMFFNHVHVLSLIARENVNRTYDLEANIDASIKKRGVKKIPGYLFRDDALAIRKAIRSFVDEYTTYCYPDDQSVVKDWEIQAFRLHLIMPRNMAENSGGCGMNGIPEFDGRLNLVEFLTNIIYICSVEHSATNFPQYEQYAFPPNFPGILHIVPEDTLDAIIPTKEEMLSTVRIMKLLTLRLTKSLGDYERKYLDAMDCHSRALVNVFRADLTNITRQINVRNEAIIAENRNNPNQVHEYPYRWLLPRNVTNSISI</sequence>
<evidence type="ECO:0000313" key="5">
    <source>
        <dbReference type="Proteomes" id="UP000694844"/>
    </source>
</evidence>
<keyword evidence="3" id="KW-0560">Oxidoreductase</keyword>
<evidence type="ECO:0000256" key="2">
    <source>
        <dbReference type="ARBA" id="ARBA00022964"/>
    </source>
</evidence>
<dbReference type="Gene3D" id="3.10.450.60">
    <property type="match status" value="1"/>
</dbReference>
<name>A0A8B8AUH6_CRAVI</name>
<gene>
    <name evidence="6" type="primary">LOC111104955</name>
</gene>
<dbReference type="Pfam" id="PF00305">
    <property type="entry name" value="Lipoxygenase"/>
    <property type="match status" value="1"/>
</dbReference>
<dbReference type="SUPFAM" id="SSF48484">
    <property type="entry name" value="Lipoxigenase"/>
    <property type="match status" value="1"/>
</dbReference>
<organism evidence="5 6">
    <name type="scientific">Crassostrea virginica</name>
    <name type="common">Eastern oyster</name>
    <dbReference type="NCBI Taxonomy" id="6565"/>
    <lineage>
        <taxon>Eukaryota</taxon>
        <taxon>Metazoa</taxon>
        <taxon>Spiralia</taxon>
        <taxon>Lophotrochozoa</taxon>
        <taxon>Mollusca</taxon>
        <taxon>Bivalvia</taxon>
        <taxon>Autobranchia</taxon>
        <taxon>Pteriomorphia</taxon>
        <taxon>Ostreida</taxon>
        <taxon>Ostreoidea</taxon>
        <taxon>Ostreidae</taxon>
        <taxon>Crassostrea</taxon>
    </lineage>
</organism>
<dbReference type="PANTHER" id="PTHR11771">
    <property type="entry name" value="LIPOXYGENASE"/>
    <property type="match status" value="1"/>
</dbReference>
<dbReference type="InterPro" id="IPR000907">
    <property type="entry name" value="LipOase"/>
</dbReference>
<reference evidence="6" key="1">
    <citation type="submission" date="2025-08" db="UniProtKB">
        <authorList>
            <consortium name="RefSeq"/>
        </authorList>
    </citation>
    <scope>IDENTIFICATION</scope>
    <source>
        <tissue evidence="6">Whole sample</tissue>
    </source>
</reference>
<dbReference type="GO" id="GO:0016702">
    <property type="term" value="F:oxidoreductase activity, acting on single donors with incorporation of molecular oxygen, incorporation of two atoms of oxygen"/>
    <property type="evidence" value="ECO:0007669"/>
    <property type="project" value="InterPro"/>
</dbReference>